<evidence type="ECO:0000313" key="6">
    <source>
        <dbReference type="Proteomes" id="UP000226525"/>
    </source>
</evidence>
<dbReference type="PANTHER" id="PTHR43875">
    <property type="entry name" value="MALTODEXTRIN IMPORT ATP-BINDING PROTEIN MSMX"/>
    <property type="match status" value="1"/>
</dbReference>
<keyword evidence="3 5" id="KW-0067">ATP-binding</keyword>
<evidence type="ECO:0000313" key="5">
    <source>
        <dbReference type="EMBL" id="MAH63986.1"/>
    </source>
</evidence>
<evidence type="ECO:0000259" key="4">
    <source>
        <dbReference type="PROSITE" id="PS50893"/>
    </source>
</evidence>
<name>A0A2D6YLB0_9DELT</name>
<dbReference type="NCBIfam" id="NF008653">
    <property type="entry name" value="PRK11650.1"/>
    <property type="match status" value="1"/>
</dbReference>
<evidence type="ECO:0000256" key="1">
    <source>
        <dbReference type="ARBA" id="ARBA00022448"/>
    </source>
</evidence>
<dbReference type="Gene3D" id="2.40.50.140">
    <property type="entry name" value="Nucleic acid-binding proteins"/>
    <property type="match status" value="1"/>
</dbReference>
<dbReference type="GO" id="GO:0016887">
    <property type="term" value="F:ATP hydrolysis activity"/>
    <property type="evidence" value="ECO:0007669"/>
    <property type="project" value="InterPro"/>
</dbReference>
<protein>
    <submittedName>
        <fullName evidence="5">Sugar ABC transporter ATP-binding protein</fullName>
    </submittedName>
</protein>
<evidence type="ECO:0000256" key="2">
    <source>
        <dbReference type="ARBA" id="ARBA00022741"/>
    </source>
</evidence>
<dbReference type="InterPro" id="IPR027417">
    <property type="entry name" value="P-loop_NTPase"/>
</dbReference>
<dbReference type="GO" id="GO:0055052">
    <property type="term" value="C:ATP-binding cassette (ABC) transporter complex, substrate-binding subunit-containing"/>
    <property type="evidence" value="ECO:0007669"/>
    <property type="project" value="TreeGrafter"/>
</dbReference>
<dbReference type="InterPro" id="IPR003439">
    <property type="entry name" value="ABC_transporter-like_ATP-bd"/>
</dbReference>
<dbReference type="AlphaFoldDB" id="A0A2D6YLB0"/>
<dbReference type="SUPFAM" id="SSF52540">
    <property type="entry name" value="P-loop containing nucleoside triphosphate hydrolases"/>
    <property type="match status" value="1"/>
</dbReference>
<accession>A0A2D6YLB0</accession>
<comment type="caution">
    <text evidence="5">The sequence shown here is derived from an EMBL/GenBank/DDBJ whole genome shotgun (WGS) entry which is preliminary data.</text>
</comment>
<dbReference type="PANTHER" id="PTHR43875:SF3">
    <property type="entry name" value="MALTOSE_MALTODEXTRIN IMPORT ATP-BINDING PROTEIN MALK"/>
    <property type="match status" value="1"/>
</dbReference>
<feature type="domain" description="ABC transporter" evidence="4">
    <location>
        <begin position="4"/>
        <end position="234"/>
    </location>
</feature>
<proteinExistence type="predicted"/>
<dbReference type="InterPro" id="IPR003593">
    <property type="entry name" value="AAA+_ATPase"/>
</dbReference>
<dbReference type="CDD" id="cd03301">
    <property type="entry name" value="ABC_MalK_N"/>
    <property type="match status" value="1"/>
</dbReference>
<dbReference type="EMBL" id="NZEX01000126">
    <property type="protein sequence ID" value="MAH63986.1"/>
    <property type="molecule type" value="Genomic_DNA"/>
</dbReference>
<dbReference type="Gene3D" id="2.40.50.100">
    <property type="match status" value="1"/>
</dbReference>
<reference evidence="6" key="1">
    <citation type="submission" date="2017-09" db="EMBL/GenBank/DDBJ databases">
        <title>The Reconstruction of 2,631 Draft Metagenome-Assembled Genomes from the Global Oceans.</title>
        <authorList>
            <person name="Tully B.J."/>
            <person name="Graham E.D."/>
            <person name="Heidelberg J.F."/>
        </authorList>
    </citation>
    <scope>NUCLEOTIDE SEQUENCE [LARGE SCALE GENOMIC DNA]</scope>
</reference>
<dbReference type="PROSITE" id="PS50893">
    <property type="entry name" value="ABC_TRANSPORTER_2"/>
    <property type="match status" value="1"/>
</dbReference>
<dbReference type="InterPro" id="IPR008995">
    <property type="entry name" value="Mo/tungstate-bd_C_term_dom"/>
</dbReference>
<dbReference type="InterPro" id="IPR047641">
    <property type="entry name" value="ABC_transpr_MalK/UgpC-like"/>
</dbReference>
<sequence>MANILLKNISKHFDSVRAIDQVSFEVRNGEFLVLVGPSGCGKSTLLRSIAGLENITGGQIHIDDKNVTEIHSSKRDLAMVFQSYALYPHMNVYKNLSFGLETMKIPKDVIDERVQKAAQILQIDQLLKRKPKQLSGGQKQRVAIGRAIVREPKAFLFDEPLSNLDADLRVQMRVEIARLQKRLGATTIYVTHDQVEAMTMADRIVVLNGGRVEQIGKPLELYNQPSNVFVASFIGSPRINLIRLSELVELQNVGKAVIPEATLKTFEDKRVEQIGFRPEMVKAETTVAASDLLIHTEVSHMEQLGSEAYIYLETDHKINFVMHNQGQQHFESKTKLAAQIDLGSSHFFDKSGSALVIEMN</sequence>
<dbReference type="PROSITE" id="PS00211">
    <property type="entry name" value="ABC_TRANSPORTER_1"/>
    <property type="match status" value="1"/>
</dbReference>
<keyword evidence="1" id="KW-0813">Transport</keyword>
<dbReference type="Gene3D" id="3.40.50.300">
    <property type="entry name" value="P-loop containing nucleotide triphosphate hydrolases"/>
    <property type="match status" value="1"/>
</dbReference>
<dbReference type="SUPFAM" id="SSF50331">
    <property type="entry name" value="MOP-like"/>
    <property type="match status" value="1"/>
</dbReference>
<keyword evidence="2" id="KW-0547">Nucleotide-binding</keyword>
<dbReference type="GO" id="GO:1990060">
    <property type="term" value="C:maltose transport complex"/>
    <property type="evidence" value="ECO:0007669"/>
    <property type="project" value="TreeGrafter"/>
</dbReference>
<dbReference type="FunFam" id="3.40.50.300:FF:000042">
    <property type="entry name" value="Maltose/maltodextrin ABC transporter, ATP-binding protein"/>
    <property type="match status" value="1"/>
</dbReference>
<dbReference type="InterPro" id="IPR015855">
    <property type="entry name" value="ABC_transpr_MalK-like"/>
</dbReference>
<gene>
    <name evidence="5" type="ORF">CMN54_11190</name>
</gene>
<dbReference type="Proteomes" id="UP000226525">
    <property type="component" value="Unassembled WGS sequence"/>
</dbReference>
<dbReference type="InterPro" id="IPR017871">
    <property type="entry name" value="ABC_transporter-like_CS"/>
</dbReference>
<dbReference type="Pfam" id="PF00005">
    <property type="entry name" value="ABC_tran"/>
    <property type="match status" value="1"/>
</dbReference>
<organism evidence="5 6">
    <name type="scientific">SAR324 cluster bacterium</name>
    <dbReference type="NCBI Taxonomy" id="2024889"/>
    <lineage>
        <taxon>Bacteria</taxon>
        <taxon>Deltaproteobacteria</taxon>
        <taxon>SAR324 cluster</taxon>
    </lineage>
</organism>
<dbReference type="GO" id="GO:0015423">
    <property type="term" value="F:ABC-type maltose transporter activity"/>
    <property type="evidence" value="ECO:0007669"/>
    <property type="project" value="TreeGrafter"/>
</dbReference>
<evidence type="ECO:0000256" key="3">
    <source>
        <dbReference type="ARBA" id="ARBA00022840"/>
    </source>
</evidence>
<dbReference type="SMART" id="SM00382">
    <property type="entry name" value="AAA"/>
    <property type="match status" value="1"/>
</dbReference>
<dbReference type="GO" id="GO:0005524">
    <property type="term" value="F:ATP binding"/>
    <property type="evidence" value="ECO:0007669"/>
    <property type="project" value="UniProtKB-KW"/>
</dbReference>
<dbReference type="InterPro" id="IPR012340">
    <property type="entry name" value="NA-bd_OB-fold"/>
</dbReference>